<dbReference type="Pfam" id="PF01926">
    <property type="entry name" value="MMR_HSR1"/>
    <property type="match status" value="1"/>
</dbReference>
<evidence type="ECO:0000256" key="7">
    <source>
        <dbReference type="ARBA" id="ARBA00023134"/>
    </source>
</evidence>
<accession>A0A858PY03</accession>
<keyword evidence="6" id="KW-0460">Magnesium</keyword>
<protein>
    <recommendedName>
        <fullName evidence="10">Probable GTP-binding protein EngB</fullName>
    </recommendedName>
</protein>
<gene>
    <name evidence="10 12" type="primary">engB</name>
    <name evidence="12" type="ORF">ANPL_01755</name>
</gene>
<dbReference type="InterPro" id="IPR027417">
    <property type="entry name" value="P-loop_NTPase"/>
</dbReference>
<evidence type="ECO:0000256" key="8">
    <source>
        <dbReference type="ARBA" id="ARBA00023210"/>
    </source>
</evidence>
<keyword evidence="13" id="KW-1185">Reference proteome</keyword>
<keyword evidence="5 10" id="KW-0547">Nucleotide-binding</keyword>
<dbReference type="GO" id="GO:0046872">
    <property type="term" value="F:metal ion binding"/>
    <property type="evidence" value="ECO:0007669"/>
    <property type="project" value="UniProtKB-KW"/>
</dbReference>
<evidence type="ECO:0000313" key="13">
    <source>
        <dbReference type="Proteomes" id="UP000500930"/>
    </source>
</evidence>
<evidence type="ECO:0000256" key="10">
    <source>
        <dbReference type="HAMAP-Rule" id="MF_00321"/>
    </source>
</evidence>
<dbReference type="CDD" id="cd01876">
    <property type="entry name" value="YihA_EngB"/>
    <property type="match status" value="1"/>
</dbReference>
<dbReference type="NCBIfam" id="TIGR03598">
    <property type="entry name" value="GTPase_YsxC"/>
    <property type="match status" value="1"/>
</dbReference>
<reference evidence="12 13" key="1">
    <citation type="journal article" date="2020" name="Pathogens">
        <title>First Whole Genome Sequence of Anaplasma platys, an Obligate Intracellular Rickettsial Pathogen of Dogs.</title>
        <authorList>
            <person name="Llanes A."/>
            <person name="Rajeev S."/>
        </authorList>
    </citation>
    <scope>NUCLEOTIDE SEQUENCE [LARGE SCALE GENOMIC DNA]</scope>
    <source>
        <strain evidence="12 13">S3</strain>
    </source>
</reference>
<dbReference type="PANTHER" id="PTHR11649:SF13">
    <property type="entry name" value="ENGB-TYPE G DOMAIN-CONTAINING PROTEIN"/>
    <property type="match status" value="1"/>
</dbReference>
<name>A0A858PY03_9RICK</name>
<evidence type="ECO:0000256" key="2">
    <source>
        <dbReference type="ARBA" id="ARBA00009638"/>
    </source>
</evidence>
<dbReference type="GO" id="GO:0005525">
    <property type="term" value="F:GTP binding"/>
    <property type="evidence" value="ECO:0007669"/>
    <property type="project" value="UniProtKB-UniRule"/>
</dbReference>
<feature type="domain" description="EngB-type G" evidence="11">
    <location>
        <begin position="21"/>
        <end position="194"/>
    </location>
</feature>
<dbReference type="RefSeq" id="WP_169193093.1">
    <property type="nucleotide sequence ID" value="NZ_CP046391.1"/>
</dbReference>
<dbReference type="GO" id="GO:0000917">
    <property type="term" value="P:division septum assembly"/>
    <property type="evidence" value="ECO:0007669"/>
    <property type="project" value="UniProtKB-KW"/>
</dbReference>
<keyword evidence="4" id="KW-0479">Metal-binding</keyword>
<evidence type="ECO:0000259" key="11">
    <source>
        <dbReference type="PROSITE" id="PS51706"/>
    </source>
</evidence>
<evidence type="ECO:0000256" key="6">
    <source>
        <dbReference type="ARBA" id="ARBA00022842"/>
    </source>
</evidence>
<evidence type="ECO:0000256" key="5">
    <source>
        <dbReference type="ARBA" id="ARBA00022741"/>
    </source>
</evidence>
<dbReference type="InterPro" id="IPR019987">
    <property type="entry name" value="GTP-bd_ribosome_bio_YsxC"/>
</dbReference>
<comment type="similarity">
    <text evidence="2 10">Belongs to the TRAFAC class TrmE-Era-EngA-EngB-Septin-like GTPase superfamily. EngB GTPase family.</text>
</comment>
<keyword evidence="7 10" id="KW-0342">GTP-binding</keyword>
<evidence type="ECO:0000256" key="4">
    <source>
        <dbReference type="ARBA" id="ARBA00022723"/>
    </source>
</evidence>
<dbReference type="Gene3D" id="3.40.50.300">
    <property type="entry name" value="P-loop containing nucleotide triphosphate hydrolases"/>
    <property type="match status" value="1"/>
</dbReference>
<dbReference type="AlphaFoldDB" id="A0A858PY03"/>
<comment type="cofactor">
    <cofactor evidence="1">
        <name>Mg(2+)</name>
        <dbReference type="ChEBI" id="CHEBI:18420"/>
    </cofactor>
</comment>
<dbReference type="InterPro" id="IPR030393">
    <property type="entry name" value="G_ENGB_dom"/>
</dbReference>
<comment type="function">
    <text evidence="10">Necessary for normal cell division and for the maintenance of normal septation.</text>
</comment>
<dbReference type="KEGG" id="aplt:ANPL_01755"/>
<dbReference type="SUPFAM" id="SSF52540">
    <property type="entry name" value="P-loop containing nucleoside triphosphate hydrolases"/>
    <property type="match status" value="1"/>
</dbReference>
<dbReference type="PROSITE" id="PS51706">
    <property type="entry name" value="G_ENGB"/>
    <property type="match status" value="1"/>
</dbReference>
<keyword evidence="9 10" id="KW-0131">Cell cycle</keyword>
<evidence type="ECO:0000256" key="3">
    <source>
        <dbReference type="ARBA" id="ARBA00022618"/>
    </source>
</evidence>
<dbReference type="EMBL" id="CP046391">
    <property type="protein sequence ID" value="QJC27454.1"/>
    <property type="molecule type" value="Genomic_DNA"/>
</dbReference>
<dbReference type="InterPro" id="IPR006073">
    <property type="entry name" value="GTP-bd"/>
</dbReference>
<sequence length="194" mass="21528">MLFGCKFFAGVKDKEGFPRLNVPEIAFAGRSNVGKSSLINAVTRNKRNAKTSSNPGSTRQINFYLNQGIVALVDLPGYGYSKASKEEIAGYLGVMEHYLLSREALQRLFLLIDSRIGLKDTDRDFLGWLEEHGVHHSVVLTKSDKLSEREISAMASFVQGQIGESRFLAHPVMYVSSRSGRGIKELVNEVSKCI</sequence>
<evidence type="ECO:0000256" key="1">
    <source>
        <dbReference type="ARBA" id="ARBA00001946"/>
    </source>
</evidence>
<keyword evidence="8 10" id="KW-0717">Septation</keyword>
<proteinExistence type="inferred from homology"/>
<keyword evidence="3 10" id="KW-0132">Cell division</keyword>
<evidence type="ECO:0000313" key="12">
    <source>
        <dbReference type="EMBL" id="QJC27454.1"/>
    </source>
</evidence>
<organism evidence="12 13">
    <name type="scientific">Anaplasma platys</name>
    <dbReference type="NCBI Taxonomy" id="949"/>
    <lineage>
        <taxon>Bacteria</taxon>
        <taxon>Pseudomonadati</taxon>
        <taxon>Pseudomonadota</taxon>
        <taxon>Alphaproteobacteria</taxon>
        <taxon>Rickettsiales</taxon>
        <taxon>Anaplasmataceae</taxon>
        <taxon>Anaplasma</taxon>
    </lineage>
</organism>
<dbReference type="Proteomes" id="UP000500930">
    <property type="component" value="Chromosome"/>
</dbReference>
<evidence type="ECO:0000256" key="9">
    <source>
        <dbReference type="ARBA" id="ARBA00023306"/>
    </source>
</evidence>
<dbReference type="HAMAP" id="MF_00321">
    <property type="entry name" value="GTPase_EngB"/>
    <property type="match status" value="1"/>
</dbReference>
<dbReference type="PANTHER" id="PTHR11649">
    <property type="entry name" value="MSS1/TRME-RELATED GTP-BINDING PROTEIN"/>
    <property type="match status" value="1"/>
</dbReference>